<keyword evidence="4" id="KW-0732">Signal</keyword>
<feature type="compositionally biased region" description="Low complexity" evidence="2">
    <location>
        <begin position="573"/>
        <end position="586"/>
    </location>
</feature>
<dbReference type="Proteomes" id="UP000006757">
    <property type="component" value="Unassembled WGS sequence"/>
</dbReference>
<comment type="caution">
    <text evidence="6">The sequence shown here is derived from an EMBL/GenBank/DDBJ whole genome shotgun (WGS) entry which is preliminary data.</text>
</comment>
<dbReference type="InterPro" id="IPR013538">
    <property type="entry name" value="ASHA1/2-like_C"/>
</dbReference>
<feature type="signal peptide" evidence="4">
    <location>
        <begin position="1"/>
        <end position="27"/>
    </location>
</feature>
<feature type="domain" description="Activator of Hsp90 ATPase homologue 1/2-like C-terminal" evidence="5">
    <location>
        <begin position="627"/>
        <end position="689"/>
    </location>
</feature>
<evidence type="ECO:0000256" key="1">
    <source>
        <dbReference type="ARBA" id="ARBA00006817"/>
    </source>
</evidence>
<feature type="region of interest" description="Disordered" evidence="2">
    <location>
        <begin position="573"/>
        <end position="615"/>
    </location>
</feature>
<feature type="compositionally biased region" description="Basic and acidic residues" evidence="2">
    <location>
        <begin position="599"/>
        <end position="612"/>
    </location>
</feature>
<dbReference type="OrthoDB" id="567237at2759"/>
<protein>
    <recommendedName>
        <fullName evidence="5">Activator of Hsp90 ATPase homologue 1/2-like C-terminal domain-containing protein</fullName>
    </recommendedName>
</protein>
<feature type="region of interest" description="Disordered" evidence="2">
    <location>
        <begin position="736"/>
        <end position="767"/>
    </location>
</feature>
<feature type="chain" id="PRO_5003851995" description="Activator of Hsp90 ATPase homologue 1/2-like C-terminal domain-containing protein" evidence="4">
    <location>
        <begin position="28"/>
        <end position="795"/>
    </location>
</feature>
<feature type="compositionally biased region" description="Low complexity" evidence="2">
    <location>
        <begin position="740"/>
        <end position="749"/>
    </location>
</feature>
<evidence type="ECO:0000313" key="6">
    <source>
        <dbReference type="EMBL" id="EKD02351.1"/>
    </source>
</evidence>
<dbReference type="SUPFAM" id="SSF55961">
    <property type="entry name" value="Bet v1-like"/>
    <property type="match status" value="1"/>
</dbReference>
<feature type="transmembrane region" description="Helical" evidence="3">
    <location>
        <begin position="773"/>
        <end position="794"/>
    </location>
</feature>
<evidence type="ECO:0000259" key="5">
    <source>
        <dbReference type="Pfam" id="PF08327"/>
    </source>
</evidence>
<accession>K1VNZ4</accession>
<dbReference type="Pfam" id="PF08327">
    <property type="entry name" value="AHSA1"/>
    <property type="match status" value="1"/>
</dbReference>
<dbReference type="eggNOG" id="KOG2936">
    <property type="taxonomic scope" value="Eukaryota"/>
</dbReference>
<organism evidence="6 7">
    <name type="scientific">Trichosporon asahii var. asahii (strain CBS 8904)</name>
    <name type="common">Yeast</name>
    <dbReference type="NCBI Taxonomy" id="1220162"/>
    <lineage>
        <taxon>Eukaryota</taxon>
        <taxon>Fungi</taxon>
        <taxon>Dikarya</taxon>
        <taxon>Basidiomycota</taxon>
        <taxon>Agaricomycotina</taxon>
        <taxon>Tremellomycetes</taxon>
        <taxon>Trichosporonales</taxon>
        <taxon>Trichosporonaceae</taxon>
        <taxon>Trichosporon</taxon>
    </lineage>
</organism>
<dbReference type="HOGENOM" id="CLU_353428_0_0_1"/>
<keyword evidence="7" id="KW-1185">Reference proteome</keyword>
<sequence length="795" mass="87097">MTQARSWAVGRLTAGFLALRTIRWVATLPTALTVLAGPLDGGEDTGRGVDLGDGDKLVLLLLKGLLEVLGVDDATDLGLELVNVGAVSPQAVGERVSEVAVVELPPSPASTSSRRFSNQSKFSSRYSMQYSMAPFGPRPYSSMTSCRVMSSVMETAHGYGGSVTAGSRLMTHPLNRSSHQSTLWANAVAVTVDLPSAPSLLITQASSPADHGQQEWLASRYGPAADKQTPRLPLEIITKVLEDVPQETLFSTLTVNRDFSKAALPLLYRHLYFQPKRTSKRGKISPEHLRHVKMLDIFDHDLKHCEKLEFSHSPDVVRFHWNDSIEKLHKWHGDDKPCPLLSLKPKSVVFVDFDATKAPPDAKAFKNVIYPHTENRVVMWDISEELDNKGWNAAVKNVIFPPEKDDTGFESRIKAIKKGKGGEPRPDDLTRREIVVFANNTTNRHAGFGFLWWFKSFAKEHCRRKHIVVNMGAYRPRDAHYIDSLEEELWKYCANKSEESDLRPAVRRQVEGHDVIGRGGDGQGLFQFSADSSDGETLLPYLRKAFPPVLEEKLNTFRPELLQSHGMFVDSLTGSAPPSGAATPAARSMQSYSPAPPGEVREKAPAAKKSEKVTSTATIEASVDLRASADDVWSLLTDPSRIPMWSRSQAKMAPTPGADFELFGGAVSGKVKEVDPPTKLVESWNTKARTRPTLDGVPAGKEDDIERAIDQFYIQGLKSTGLVLSASSKSWLVKKAETPSGKATKAATGTRRRKRSGKQSEPTGMWGLETPQLVGIGAAATLAAVFVGLVASTFK</sequence>
<name>K1VNZ4_TRIAC</name>
<keyword evidence="3" id="KW-0472">Membrane</keyword>
<dbReference type="Gene3D" id="3.30.530.20">
    <property type="match status" value="1"/>
</dbReference>
<reference evidence="6 7" key="1">
    <citation type="journal article" date="2012" name="Eukaryot. Cell">
        <title>Genome sequence of the Trichosporon asahii environmental strain CBS 8904.</title>
        <authorList>
            <person name="Yang R.Y."/>
            <person name="Li H.T."/>
            <person name="Zhu H."/>
            <person name="Zhou G.P."/>
            <person name="Wang M."/>
            <person name="Wang L."/>
        </authorList>
    </citation>
    <scope>NUCLEOTIDE SEQUENCE [LARGE SCALE GENOMIC DNA]</scope>
    <source>
        <strain evidence="6 7">CBS 8904</strain>
    </source>
</reference>
<dbReference type="AlphaFoldDB" id="K1VNZ4"/>
<evidence type="ECO:0000256" key="2">
    <source>
        <dbReference type="SAM" id="MobiDB-lite"/>
    </source>
</evidence>
<evidence type="ECO:0000256" key="3">
    <source>
        <dbReference type="SAM" id="Phobius"/>
    </source>
</evidence>
<proteinExistence type="inferred from homology"/>
<dbReference type="EMBL" id="AMBO01000291">
    <property type="protein sequence ID" value="EKD02351.1"/>
    <property type="molecule type" value="Genomic_DNA"/>
</dbReference>
<dbReference type="InterPro" id="IPR023393">
    <property type="entry name" value="START-like_dom_sf"/>
</dbReference>
<comment type="similarity">
    <text evidence="1">Belongs to the AHA1 family.</text>
</comment>
<keyword evidence="3" id="KW-0812">Transmembrane</keyword>
<gene>
    <name evidence="6" type="ORF">A1Q2_03355</name>
</gene>
<keyword evidence="3" id="KW-1133">Transmembrane helix</keyword>
<dbReference type="InParanoid" id="K1VNZ4"/>
<evidence type="ECO:0000313" key="7">
    <source>
        <dbReference type="Proteomes" id="UP000006757"/>
    </source>
</evidence>
<dbReference type="STRING" id="1220162.K1VNZ4"/>
<evidence type="ECO:0000256" key="4">
    <source>
        <dbReference type="SAM" id="SignalP"/>
    </source>
</evidence>